<sequence>MTKEYQQSLERALIRLLDYSLITQMSSSNTDGKQSIKHSRYDSKLNKAPPKLYHNSRNSRNEDPHLKYMKAVGSWFRKNTSLCYAGGRRRSEVFRMYVVFFFNYVILTLVGQCPQAFENVSEALKN</sequence>
<accession>A0AAE2D326</accession>
<keyword evidence="4" id="KW-1185">Reference proteome</keyword>
<protein>
    <submittedName>
        <fullName evidence="3">Uncharacterized protein</fullName>
    </submittedName>
</protein>
<feature type="transmembrane region" description="Helical" evidence="2">
    <location>
        <begin position="97"/>
        <end position="117"/>
    </location>
</feature>
<gene>
    <name evidence="3" type="ORF">MN116_007214</name>
</gene>
<keyword evidence="2" id="KW-0472">Membrane</keyword>
<evidence type="ECO:0000313" key="4">
    <source>
        <dbReference type="Proteomes" id="UP001292079"/>
    </source>
</evidence>
<reference evidence="3" key="1">
    <citation type="submission" date="2022-04" db="EMBL/GenBank/DDBJ databases">
        <authorList>
            <person name="Xu L."/>
            <person name="Lv Z."/>
        </authorList>
    </citation>
    <scope>NUCLEOTIDE SEQUENCE</scope>
    <source>
        <strain evidence="3">LV_2022a</strain>
    </source>
</reference>
<name>A0AAE2D326_SCHME</name>
<organism evidence="3 4">
    <name type="scientific">Schistosoma mekongi</name>
    <name type="common">Parasitic worm</name>
    <dbReference type="NCBI Taxonomy" id="38744"/>
    <lineage>
        <taxon>Eukaryota</taxon>
        <taxon>Metazoa</taxon>
        <taxon>Spiralia</taxon>
        <taxon>Lophotrochozoa</taxon>
        <taxon>Platyhelminthes</taxon>
        <taxon>Trematoda</taxon>
        <taxon>Digenea</taxon>
        <taxon>Strigeidida</taxon>
        <taxon>Schistosomatoidea</taxon>
        <taxon>Schistosomatidae</taxon>
        <taxon>Schistosoma</taxon>
    </lineage>
</organism>
<evidence type="ECO:0000313" key="3">
    <source>
        <dbReference type="EMBL" id="KAK4469688.1"/>
    </source>
</evidence>
<keyword evidence="2" id="KW-1133">Transmembrane helix</keyword>
<keyword evidence="2" id="KW-0812">Transmembrane</keyword>
<proteinExistence type="predicted"/>
<dbReference type="Proteomes" id="UP001292079">
    <property type="component" value="Unassembled WGS sequence"/>
</dbReference>
<reference evidence="3" key="2">
    <citation type="journal article" date="2023" name="Infect Dis Poverty">
        <title>Chromosome-scale genome of the human blood fluke Schistosoma mekongi and its implications for public health.</title>
        <authorList>
            <person name="Zhou M."/>
            <person name="Xu L."/>
            <person name="Xu D."/>
            <person name="Chen W."/>
            <person name="Khan J."/>
            <person name="Hu Y."/>
            <person name="Huang H."/>
            <person name="Wei H."/>
            <person name="Zhang Y."/>
            <person name="Chusongsang P."/>
            <person name="Tanasarnprasert K."/>
            <person name="Hu X."/>
            <person name="Limpanont Y."/>
            <person name="Lv Z."/>
        </authorList>
    </citation>
    <scope>NUCLEOTIDE SEQUENCE</scope>
    <source>
        <strain evidence="3">LV_2022a</strain>
    </source>
</reference>
<dbReference type="EMBL" id="JALJAT010000005">
    <property type="protein sequence ID" value="KAK4469688.1"/>
    <property type="molecule type" value="Genomic_DNA"/>
</dbReference>
<evidence type="ECO:0000256" key="2">
    <source>
        <dbReference type="SAM" id="Phobius"/>
    </source>
</evidence>
<dbReference type="AlphaFoldDB" id="A0AAE2D326"/>
<evidence type="ECO:0000256" key="1">
    <source>
        <dbReference type="SAM" id="MobiDB-lite"/>
    </source>
</evidence>
<feature type="region of interest" description="Disordered" evidence="1">
    <location>
        <begin position="27"/>
        <end position="63"/>
    </location>
</feature>
<comment type="caution">
    <text evidence="3">The sequence shown here is derived from an EMBL/GenBank/DDBJ whole genome shotgun (WGS) entry which is preliminary data.</text>
</comment>